<dbReference type="Proteomes" id="UP001176806">
    <property type="component" value="Unassembled WGS sequence"/>
</dbReference>
<gene>
    <name evidence="1" type="ORF">Q4Q40_17840</name>
</gene>
<reference evidence="1" key="1">
    <citation type="submission" date="2023-07" db="EMBL/GenBank/DDBJ databases">
        <title>Two novel species in the genus Flavivirga.</title>
        <authorList>
            <person name="Kwon K."/>
        </authorList>
    </citation>
    <scope>NUCLEOTIDE SEQUENCE</scope>
    <source>
        <strain evidence="1">KACC 14158</strain>
    </source>
</reference>
<dbReference type="EMBL" id="JAUOEL010000006">
    <property type="protein sequence ID" value="MDO5976064.1"/>
    <property type="molecule type" value="Genomic_DNA"/>
</dbReference>
<protein>
    <recommendedName>
        <fullName evidence="3">STAS/SEC14 domain-containing protein</fullName>
    </recommendedName>
</protein>
<comment type="caution">
    <text evidence="1">The sequence shown here is derived from an EMBL/GenBank/DDBJ whole genome shotgun (WGS) entry which is preliminary data.</text>
</comment>
<proteinExistence type="predicted"/>
<evidence type="ECO:0000313" key="1">
    <source>
        <dbReference type="EMBL" id="MDO5976064.1"/>
    </source>
</evidence>
<evidence type="ECO:0000313" key="2">
    <source>
        <dbReference type="Proteomes" id="UP001176806"/>
    </source>
</evidence>
<accession>A0ABT8WSI0</accession>
<sequence>MRFENSEYYKNLKHYKLETTYGDFYFCDNFFIGEIFEGIHFEWDMVDYLMNEVRDFYGKDAKLGYVSNRINSYSLDPQSWEKVYKKYGIIQFSAIIAYNNFTLMNAKLEKQFSSKKIKRCTSLTEAMDWVSSMKELV</sequence>
<organism evidence="1 2">
    <name type="scientific">Flavivirga jejuensis</name>
    <dbReference type="NCBI Taxonomy" id="870487"/>
    <lineage>
        <taxon>Bacteria</taxon>
        <taxon>Pseudomonadati</taxon>
        <taxon>Bacteroidota</taxon>
        <taxon>Flavobacteriia</taxon>
        <taxon>Flavobacteriales</taxon>
        <taxon>Flavobacteriaceae</taxon>
        <taxon>Flavivirga</taxon>
    </lineage>
</organism>
<keyword evidence="2" id="KW-1185">Reference proteome</keyword>
<evidence type="ECO:0008006" key="3">
    <source>
        <dbReference type="Google" id="ProtNLM"/>
    </source>
</evidence>
<dbReference type="RefSeq" id="WP_303303315.1">
    <property type="nucleotide sequence ID" value="NZ_BAABDA010000054.1"/>
</dbReference>
<name>A0ABT8WSI0_9FLAO</name>